<keyword evidence="3" id="KW-1185">Reference proteome</keyword>
<organism evidence="2 3">
    <name type="scientific">Deinobacterium chartae</name>
    <dbReference type="NCBI Taxonomy" id="521158"/>
    <lineage>
        <taxon>Bacteria</taxon>
        <taxon>Thermotogati</taxon>
        <taxon>Deinococcota</taxon>
        <taxon>Deinococci</taxon>
        <taxon>Deinococcales</taxon>
        <taxon>Deinococcaceae</taxon>
        <taxon>Deinobacterium</taxon>
    </lineage>
</organism>
<accession>A0A841HWZ7</accession>
<reference evidence="2 3" key="1">
    <citation type="submission" date="2020-08" db="EMBL/GenBank/DDBJ databases">
        <title>Genomic Encyclopedia of Type Strains, Phase IV (KMG-IV): sequencing the most valuable type-strain genomes for metagenomic binning, comparative biology and taxonomic classification.</title>
        <authorList>
            <person name="Goeker M."/>
        </authorList>
    </citation>
    <scope>NUCLEOTIDE SEQUENCE [LARGE SCALE GENOMIC DNA]</scope>
    <source>
        <strain evidence="2 3">DSM 21458</strain>
    </source>
</reference>
<comment type="caution">
    <text evidence="2">The sequence shown here is derived from an EMBL/GenBank/DDBJ whole genome shotgun (WGS) entry which is preliminary data.</text>
</comment>
<dbReference type="EMBL" id="JACHHG010000001">
    <property type="protein sequence ID" value="MBB6096769.1"/>
    <property type="molecule type" value="Genomic_DNA"/>
</dbReference>
<gene>
    <name evidence="2" type="ORF">HNR42_000181</name>
</gene>
<feature type="chain" id="PRO_5032674417" evidence="1">
    <location>
        <begin position="23"/>
        <end position="168"/>
    </location>
</feature>
<dbReference type="RefSeq" id="WP_183983557.1">
    <property type="nucleotide sequence ID" value="NZ_JACHHG010000001.1"/>
</dbReference>
<dbReference type="AlphaFoldDB" id="A0A841HWZ7"/>
<evidence type="ECO:0000256" key="1">
    <source>
        <dbReference type="SAM" id="SignalP"/>
    </source>
</evidence>
<feature type="signal peptide" evidence="1">
    <location>
        <begin position="1"/>
        <end position="22"/>
    </location>
</feature>
<proteinExistence type="predicted"/>
<protein>
    <submittedName>
        <fullName evidence="2">Uncharacterized protein</fullName>
    </submittedName>
</protein>
<dbReference type="Proteomes" id="UP000569951">
    <property type="component" value="Unassembled WGS sequence"/>
</dbReference>
<name>A0A841HWZ7_9DEIO</name>
<evidence type="ECO:0000313" key="2">
    <source>
        <dbReference type="EMBL" id="MBB6096769.1"/>
    </source>
</evidence>
<evidence type="ECO:0000313" key="3">
    <source>
        <dbReference type="Proteomes" id="UP000569951"/>
    </source>
</evidence>
<sequence length="168" mass="18315">MNRFLPALIALPIAGLTATAHATTVLPLSLQEQAKRAEIIVHARISAVSDETRGDLPWRVYVLDVKEIIAGDPKELPQVSGAPSFAILGGNLSGQNVTLEGAPVLSAESEYILMLYKTPYDNPIVGFNQGVYFIQNGRVSPLRDNPTRIENNELAPFKQRLVELRGTP</sequence>
<keyword evidence="1" id="KW-0732">Signal</keyword>